<evidence type="ECO:0000259" key="3">
    <source>
        <dbReference type="Pfam" id="PF04572"/>
    </source>
</evidence>
<sequence length="802" mass="89168">MGFVNYCAGATAAASASSGERKSLYAFLSLITILLLACNGAITIFSLRLPFPPKTPASFSPENVVTGKSRRALISAASPRKLSPSSLMYAVKPDTHFRVSRKNRNLVAFKNTAAAALAARRRKQRSLMIRAMGSGYRSNPQFSTRAKGFLRENSCKLRFFMTWISSVESFGSREKSAMESLFRAHPAGCLIIVSNSIDSVDGKRKILKPFLEKGLKITALAPDFNYLFKNTSAQGWFDRLTRGDVNPGEVSIGQNLSNLLRLGLLYRFGGVYVDTDVIILKSFSGLRNAIGAQTMNPETGDWSRLNNAVMVFDKGHPLVRKFIEEFALTFDGNKWGHNGPYLVSRVVAREGCGGATVLPPGAFYPVGWGRIGGLFEGGSNVTHVKWAAERAEEMRRGSYGVHLWNKQSRRMEIGEGSIVQFDLNKDPTRASRGDDPSFDADVPTLSIRATASFSDMGRLVEVVSPRTALTNTSTSRGVHTGQPEEPVQENEAEQQENNTIHRLSDTQKKRIVEMLMGKAKEDCKLQRRAIKEVAAKFNTNRWAVHTLWTKAKQQFNAGLPINVAPQMRGRVGRKRVTCDLGKLVEVPFHKRKNIRAVAYQLNVSKSTVHRLLKEKQIRRHTNAIKPLLTDSGKEGAKRSSKNRPAGTLETKPIPIVNRDVMKQMMLNQVIPAIKAKWPQARAKHVIIQQDNAKPHVHPDLGFFASIDSLKNQKAPRNINELINAVQTAFEELTPQKLNKVFLTLQCVMEQILVQKGGNNYKIPHIGKDRLERMDQLPENIQVSMEVVEAARNFLAEQGAGNN</sequence>
<dbReference type="InterPro" id="IPR029044">
    <property type="entry name" value="Nucleotide-diphossugar_trans"/>
</dbReference>
<name>A0A484MLU0_9ASTE</name>
<dbReference type="EMBL" id="OOIL02003702">
    <property type="protein sequence ID" value="VFQ89016.1"/>
    <property type="molecule type" value="Genomic_DNA"/>
</dbReference>
<feature type="transmembrane region" description="Helical" evidence="2">
    <location>
        <begin position="24"/>
        <end position="47"/>
    </location>
</feature>
<proteinExistence type="predicted"/>
<dbReference type="PANTHER" id="PTHR46781">
    <property type="entry name" value="ALPHA 1,4-GLYCOSYLTRANSFERASE FAMILY PROTEIN"/>
    <property type="match status" value="1"/>
</dbReference>
<dbReference type="AlphaFoldDB" id="A0A484MLU0"/>
<dbReference type="InterPro" id="IPR056671">
    <property type="entry name" value="DUF7769"/>
</dbReference>
<dbReference type="SUPFAM" id="SSF53448">
    <property type="entry name" value="Nucleotide-diphospho-sugar transferases"/>
    <property type="match status" value="1"/>
</dbReference>
<dbReference type="OrthoDB" id="409543at2759"/>
<evidence type="ECO:0000313" key="5">
    <source>
        <dbReference type="EMBL" id="VFQ89016.1"/>
    </source>
</evidence>
<dbReference type="PANTHER" id="PTHR46781:SF5">
    <property type="entry name" value="ALPHA 1,4-GLYCOSYLTRANSFERASE FAMILY PROTEIN"/>
    <property type="match status" value="1"/>
</dbReference>
<dbReference type="Gene3D" id="3.30.420.10">
    <property type="entry name" value="Ribonuclease H-like superfamily/Ribonuclease H"/>
    <property type="match status" value="2"/>
</dbReference>
<dbReference type="GO" id="GO:0003676">
    <property type="term" value="F:nucleic acid binding"/>
    <property type="evidence" value="ECO:0007669"/>
    <property type="project" value="InterPro"/>
</dbReference>
<feature type="region of interest" description="Disordered" evidence="1">
    <location>
        <begin position="465"/>
        <end position="498"/>
    </location>
</feature>
<dbReference type="InterPro" id="IPR007652">
    <property type="entry name" value="A1-4-GlycosylTfrase_dom"/>
</dbReference>
<dbReference type="Pfam" id="PF04572">
    <property type="entry name" value="Gb3_synth"/>
    <property type="match status" value="1"/>
</dbReference>
<organism evidence="5 6">
    <name type="scientific">Cuscuta campestris</name>
    <dbReference type="NCBI Taxonomy" id="132261"/>
    <lineage>
        <taxon>Eukaryota</taxon>
        <taxon>Viridiplantae</taxon>
        <taxon>Streptophyta</taxon>
        <taxon>Embryophyta</taxon>
        <taxon>Tracheophyta</taxon>
        <taxon>Spermatophyta</taxon>
        <taxon>Magnoliopsida</taxon>
        <taxon>eudicotyledons</taxon>
        <taxon>Gunneridae</taxon>
        <taxon>Pentapetalae</taxon>
        <taxon>asterids</taxon>
        <taxon>lamiids</taxon>
        <taxon>Solanales</taxon>
        <taxon>Convolvulaceae</taxon>
        <taxon>Cuscuteae</taxon>
        <taxon>Cuscuta</taxon>
        <taxon>Cuscuta subgen. Grammica</taxon>
        <taxon>Cuscuta sect. Cleistogrammica</taxon>
    </lineage>
</organism>
<evidence type="ECO:0000313" key="6">
    <source>
        <dbReference type="Proteomes" id="UP000595140"/>
    </source>
</evidence>
<dbReference type="InterPro" id="IPR036397">
    <property type="entry name" value="RNaseH_sf"/>
</dbReference>
<gene>
    <name evidence="5" type="ORF">CCAM_LOCUS30792</name>
</gene>
<feature type="domain" description="Alpha 1,4-glycosyltransferase" evidence="3">
    <location>
        <begin position="312"/>
        <end position="420"/>
    </location>
</feature>
<dbReference type="InterPro" id="IPR007577">
    <property type="entry name" value="GlycoTrfase_DXD_sugar-bd_CS"/>
</dbReference>
<dbReference type="Pfam" id="PF04488">
    <property type="entry name" value="Gly_transf_sug"/>
    <property type="match status" value="1"/>
</dbReference>
<evidence type="ECO:0000259" key="4">
    <source>
        <dbReference type="Pfam" id="PF24964"/>
    </source>
</evidence>
<dbReference type="Proteomes" id="UP000595140">
    <property type="component" value="Unassembled WGS sequence"/>
</dbReference>
<reference evidence="5 6" key="1">
    <citation type="submission" date="2018-04" db="EMBL/GenBank/DDBJ databases">
        <authorList>
            <person name="Vogel A."/>
        </authorList>
    </citation>
    <scope>NUCLEOTIDE SEQUENCE [LARGE SCALE GENOMIC DNA]</scope>
</reference>
<dbReference type="InterPro" id="IPR044789">
    <property type="entry name" value="Put_A1-4-GlycosylTfrase_plant"/>
</dbReference>
<accession>A0A484MLU0</accession>
<feature type="domain" description="DUF7769" evidence="4">
    <location>
        <begin position="503"/>
        <end position="557"/>
    </location>
</feature>
<keyword evidence="6" id="KW-1185">Reference proteome</keyword>
<keyword evidence="2" id="KW-0812">Transmembrane</keyword>
<dbReference type="Pfam" id="PF24964">
    <property type="entry name" value="DUF7769"/>
    <property type="match status" value="1"/>
</dbReference>
<keyword evidence="2" id="KW-0472">Membrane</keyword>
<feature type="region of interest" description="Disordered" evidence="1">
    <location>
        <begin position="628"/>
        <end position="649"/>
    </location>
</feature>
<feature type="compositionally biased region" description="Polar residues" evidence="1">
    <location>
        <begin position="467"/>
        <end position="477"/>
    </location>
</feature>
<evidence type="ECO:0000256" key="2">
    <source>
        <dbReference type="SAM" id="Phobius"/>
    </source>
</evidence>
<dbReference type="Gene3D" id="3.90.550.20">
    <property type="match status" value="1"/>
</dbReference>
<evidence type="ECO:0000256" key="1">
    <source>
        <dbReference type="SAM" id="MobiDB-lite"/>
    </source>
</evidence>
<keyword evidence="2" id="KW-1133">Transmembrane helix</keyword>
<protein>
    <submittedName>
        <fullName evidence="5">Uncharacterized protein</fullName>
    </submittedName>
</protein>